<accession>A0ABV9BI68</accession>
<name>A0ABV9BI68_9ACTN</name>
<sequence length="123" mass="12649">MDDIEALCGGPAPLQVVHVISEPATVGDPGSAYCVAWTGSGSGDEKNAVLLMNAPGYQCAASLVGTDGLGVRSDGQSVFYDSLPYCVPAYPNTRVTYPAVLDFPNDGGARPPVYVCLLTHTGA</sequence>
<organism evidence="1 2">
    <name type="scientific">Streptomyces ehimensis</name>
    <dbReference type="NCBI Taxonomy" id="68195"/>
    <lineage>
        <taxon>Bacteria</taxon>
        <taxon>Bacillati</taxon>
        <taxon>Actinomycetota</taxon>
        <taxon>Actinomycetes</taxon>
        <taxon>Kitasatosporales</taxon>
        <taxon>Streptomycetaceae</taxon>
        <taxon>Streptomyces</taxon>
    </lineage>
</organism>
<dbReference type="Proteomes" id="UP001595990">
    <property type="component" value="Unassembled WGS sequence"/>
</dbReference>
<gene>
    <name evidence="1" type="ORF">ACFPEN_12460</name>
</gene>
<dbReference type="RefSeq" id="WP_358219581.1">
    <property type="nucleotide sequence ID" value="NZ_JBHSFS010000005.1"/>
</dbReference>
<protein>
    <submittedName>
        <fullName evidence="1">Uncharacterized protein</fullName>
    </submittedName>
</protein>
<reference evidence="2" key="1">
    <citation type="journal article" date="2019" name="Int. J. Syst. Evol. Microbiol.">
        <title>The Global Catalogue of Microorganisms (GCM) 10K type strain sequencing project: providing services to taxonomists for standard genome sequencing and annotation.</title>
        <authorList>
            <consortium name="The Broad Institute Genomics Platform"/>
            <consortium name="The Broad Institute Genome Sequencing Center for Infectious Disease"/>
            <person name="Wu L."/>
            <person name="Ma J."/>
        </authorList>
    </citation>
    <scope>NUCLEOTIDE SEQUENCE [LARGE SCALE GENOMIC DNA]</scope>
    <source>
        <strain evidence="2">CECT 8064</strain>
    </source>
</reference>
<evidence type="ECO:0000313" key="2">
    <source>
        <dbReference type="Proteomes" id="UP001595990"/>
    </source>
</evidence>
<keyword evidence="2" id="KW-1185">Reference proteome</keyword>
<evidence type="ECO:0000313" key="1">
    <source>
        <dbReference type="EMBL" id="MFC4513750.1"/>
    </source>
</evidence>
<dbReference type="EMBL" id="JBHSFS010000005">
    <property type="protein sequence ID" value="MFC4513750.1"/>
    <property type="molecule type" value="Genomic_DNA"/>
</dbReference>
<proteinExistence type="predicted"/>
<comment type="caution">
    <text evidence="1">The sequence shown here is derived from an EMBL/GenBank/DDBJ whole genome shotgun (WGS) entry which is preliminary data.</text>
</comment>